<organism evidence="2 3">
    <name type="scientific">Metschnikowia aff. pulcherrima</name>
    <dbReference type="NCBI Taxonomy" id="2163413"/>
    <lineage>
        <taxon>Eukaryota</taxon>
        <taxon>Fungi</taxon>
        <taxon>Dikarya</taxon>
        <taxon>Ascomycota</taxon>
        <taxon>Saccharomycotina</taxon>
        <taxon>Pichiomycetes</taxon>
        <taxon>Metschnikowiaceae</taxon>
        <taxon>Metschnikowia</taxon>
    </lineage>
</organism>
<dbReference type="EMBL" id="CP034457">
    <property type="protein sequence ID" value="QBM87905.1"/>
    <property type="molecule type" value="Genomic_DNA"/>
</dbReference>
<evidence type="ECO:0000256" key="1">
    <source>
        <dbReference type="SAM" id="SignalP"/>
    </source>
</evidence>
<protein>
    <submittedName>
        <fullName evidence="2">Uncharacterized protein</fullName>
    </submittedName>
</protein>
<feature type="chain" id="PRO_5021022496" evidence="1">
    <location>
        <begin position="20"/>
        <end position="240"/>
    </location>
</feature>
<keyword evidence="3" id="KW-1185">Reference proteome</keyword>
<evidence type="ECO:0000313" key="3">
    <source>
        <dbReference type="Proteomes" id="UP000292447"/>
    </source>
</evidence>
<reference evidence="3" key="1">
    <citation type="submission" date="2019-03" db="EMBL/GenBank/DDBJ databases">
        <title>Snf2 controls pulcherriminic acid biosynthesis and connects pigmentation and antifungal activity of the yeast Metschnikowia pulcherrima.</title>
        <authorList>
            <person name="Gore-Lloyd D."/>
            <person name="Sumann I."/>
            <person name="Brachmann A.O."/>
            <person name="Schneeberger K."/>
            <person name="Ortiz-Merino R.A."/>
            <person name="Moreno-Beltran M."/>
            <person name="Schlaefli M."/>
            <person name="Kirner P."/>
            <person name="Santos Kron A."/>
            <person name="Wolfe K.H."/>
            <person name="Piel J."/>
            <person name="Ahrens C.H."/>
            <person name="Henk D."/>
            <person name="Freimoser F.M."/>
        </authorList>
    </citation>
    <scope>NUCLEOTIDE SEQUENCE [LARGE SCALE GENOMIC DNA]</scope>
    <source>
        <strain evidence="3">APC 1.2</strain>
    </source>
</reference>
<accession>A0A4P6XMT7</accession>
<keyword evidence="1" id="KW-0732">Signal</keyword>
<dbReference type="AlphaFoldDB" id="A0A4P6XMT7"/>
<gene>
    <name evidence="2" type="ORF">METSCH_B11190</name>
</gene>
<evidence type="ECO:0000313" key="2">
    <source>
        <dbReference type="EMBL" id="QBM87905.1"/>
    </source>
</evidence>
<sequence>MKTLYSVLVAIFIARLCACDSINSPKKSSLNSREENSIKTLELSVSNTSISNINNARKSARNEALHIHYALIQLDKFVRNLKLYISETHFKYPVFETRVAELKASFSGIAELYQHVIPCPENLTRQIEHASAFFKAMLAANKHMTNGVSLEDPFHRLLSDLHELKLSVLAMLDSHGSPDVRISNYFEKVDGLKRRSYHLDRSISEVRDAPLYVVMEMHSLFESTENALNLLAHRVPKPQW</sequence>
<feature type="signal peptide" evidence="1">
    <location>
        <begin position="1"/>
        <end position="19"/>
    </location>
</feature>
<name>A0A4P6XMT7_9ASCO</name>
<dbReference type="Proteomes" id="UP000292447">
    <property type="component" value="Chromosome II"/>
</dbReference>
<proteinExistence type="predicted"/>